<keyword evidence="2" id="KW-1185">Reference proteome</keyword>
<evidence type="ECO:0000313" key="2">
    <source>
        <dbReference type="Proteomes" id="UP000002872"/>
    </source>
</evidence>
<organism evidence="1 2">
    <name type="scientific">Nematocida parisii (strain ERTm3)</name>
    <name type="common">Nematode killer fungus</name>
    <dbReference type="NCBI Taxonomy" id="935791"/>
    <lineage>
        <taxon>Eukaryota</taxon>
        <taxon>Fungi</taxon>
        <taxon>Fungi incertae sedis</taxon>
        <taxon>Microsporidia</taxon>
        <taxon>Nematocida</taxon>
    </lineage>
</organism>
<evidence type="ECO:0008006" key="3">
    <source>
        <dbReference type="Google" id="ProtNLM"/>
    </source>
</evidence>
<dbReference type="OrthoDB" id="2187043at2759"/>
<dbReference type="Proteomes" id="UP000002872">
    <property type="component" value="Unassembled WGS sequence"/>
</dbReference>
<gene>
    <name evidence="1" type="ORF">NEQG_00707</name>
</gene>
<dbReference type="VEuPathDB" id="MicrosporidiaDB:NEQG_00707"/>
<protein>
    <recommendedName>
        <fullName evidence="3">Proliferating cell nuclear antigen</fullName>
    </recommendedName>
</protein>
<accession>I3EI41</accession>
<evidence type="ECO:0000313" key="1">
    <source>
        <dbReference type="EMBL" id="EIJ88888.1"/>
    </source>
</evidence>
<dbReference type="OMA" id="DITLICH"/>
<proteinExistence type="predicted"/>
<dbReference type="HOGENOM" id="CLU_1215079_0_0_1"/>
<dbReference type="AlphaFoldDB" id="I3EI41"/>
<reference evidence="1" key="1">
    <citation type="submission" date="2011-01" db="EMBL/GenBank/DDBJ databases">
        <title>The Genome Sequence of Nematocida parisii strain ERTm3.</title>
        <authorList>
            <consortium name="The Broad Institute Genome Sequencing Platform"/>
            <consortium name="The Broad Institute Genome Sequencing Center for Infectious Disease"/>
            <person name="Cuomo C."/>
            <person name="Troemel E."/>
            <person name="Young S.K."/>
            <person name="Zeng Q."/>
            <person name="Gargeya S."/>
            <person name="Fitzgerald M."/>
            <person name="Haas B."/>
            <person name="Abouelleil A."/>
            <person name="Alvarado L."/>
            <person name="Arachchi H.M."/>
            <person name="Berlin A."/>
            <person name="Chapman S.B."/>
            <person name="Gearin G."/>
            <person name="Goldberg J."/>
            <person name="Griggs A."/>
            <person name="Gujja S."/>
            <person name="Hansen M."/>
            <person name="Heiman D."/>
            <person name="Howarth C."/>
            <person name="Larimer J."/>
            <person name="Lui A."/>
            <person name="MacDonald P.J.P."/>
            <person name="McCowen C."/>
            <person name="Montmayeur A."/>
            <person name="Murphy C."/>
            <person name="Neiman D."/>
            <person name="Pearson M."/>
            <person name="Priest M."/>
            <person name="Roberts A."/>
            <person name="Saif S."/>
            <person name="Shea T."/>
            <person name="Sisk P."/>
            <person name="Stolte C."/>
            <person name="Sykes S."/>
            <person name="Wortman J."/>
            <person name="Nusbaum C."/>
            <person name="Birren B."/>
        </authorList>
    </citation>
    <scope>NUCLEOTIDE SEQUENCE</scope>
    <source>
        <strain evidence="1">ERTm3</strain>
    </source>
</reference>
<dbReference type="EMBL" id="GL870877">
    <property type="protein sequence ID" value="EIJ88888.1"/>
    <property type="molecule type" value="Genomic_DNA"/>
</dbReference>
<name>I3EI41_NEMP3</name>
<dbReference type="InParanoid" id="I3EI41"/>
<sequence length="228" mass="25403">MSAISLMCSIIQVIKPNSLILTGKESELRVFGTSIVDMHLSVSKSGMSSKLKHTVEVRTNEFFRLLKECRVFSDIHFTENDMATMSIKQEGYTLQLECIAKAVEEIVPPGLNADIIVDLDGKLMKEIATKDCHSIQITFNSAGLEIKVNGPIKVHAVQKTANYIKKKAKPYAFIMPADGFVIISKLCKLDPNRIIIGVLNNVCVFYIYFTDITLICHLAGTLLQLSEY</sequence>